<accession>A0A4R2B9B2</accession>
<gene>
    <name evidence="3" type="ORF">EV146_10928</name>
</gene>
<evidence type="ECO:0000313" key="4">
    <source>
        <dbReference type="Proteomes" id="UP000295689"/>
    </source>
</evidence>
<organism evidence="3 4">
    <name type="scientific">Mesobacillus foraminis</name>
    <dbReference type="NCBI Taxonomy" id="279826"/>
    <lineage>
        <taxon>Bacteria</taxon>
        <taxon>Bacillati</taxon>
        <taxon>Bacillota</taxon>
        <taxon>Bacilli</taxon>
        <taxon>Bacillales</taxon>
        <taxon>Bacillaceae</taxon>
        <taxon>Mesobacillus</taxon>
    </lineage>
</organism>
<feature type="compositionally biased region" description="Basic and acidic residues" evidence="1">
    <location>
        <begin position="76"/>
        <end position="88"/>
    </location>
</feature>
<name>A0A4R2B9B2_9BACI</name>
<reference evidence="3 4" key="1">
    <citation type="journal article" date="2015" name="Stand. Genomic Sci.">
        <title>Genomic Encyclopedia of Bacterial and Archaeal Type Strains, Phase III: the genomes of soil and plant-associated and newly described type strains.</title>
        <authorList>
            <person name="Whitman W.B."/>
            <person name="Woyke T."/>
            <person name="Klenk H.P."/>
            <person name="Zhou Y."/>
            <person name="Lilburn T.G."/>
            <person name="Beck B.J."/>
            <person name="De Vos P."/>
            <person name="Vandamme P."/>
            <person name="Eisen J.A."/>
            <person name="Garrity G."/>
            <person name="Hugenholtz P."/>
            <person name="Kyrpides N.C."/>
        </authorList>
    </citation>
    <scope>NUCLEOTIDE SEQUENCE [LARGE SCALE GENOMIC DNA]</scope>
    <source>
        <strain evidence="3 4">CV53</strain>
    </source>
</reference>
<dbReference type="EMBL" id="SLVV01000009">
    <property type="protein sequence ID" value="TCN22875.1"/>
    <property type="molecule type" value="Genomic_DNA"/>
</dbReference>
<dbReference type="AlphaFoldDB" id="A0A4R2B9B2"/>
<evidence type="ECO:0000313" key="3">
    <source>
        <dbReference type="EMBL" id="TCN22875.1"/>
    </source>
</evidence>
<dbReference type="Pfam" id="PF21101">
    <property type="entry name" value="YqgU"/>
    <property type="match status" value="1"/>
</dbReference>
<protein>
    <recommendedName>
        <fullName evidence="2">YqgU-like 6-bladed beta-propeller domain-containing protein</fullName>
    </recommendedName>
</protein>
<feature type="region of interest" description="Disordered" evidence="1">
    <location>
        <begin position="69"/>
        <end position="88"/>
    </location>
</feature>
<proteinExistence type="predicted"/>
<feature type="domain" description="YqgU-like 6-bladed beta-propeller" evidence="2">
    <location>
        <begin position="131"/>
        <end position="394"/>
    </location>
</feature>
<dbReference type="InterPro" id="IPR048421">
    <property type="entry name" value="YqgU_beta-prop"/>
</dbReference>
<evidence type="ECO:0000256" key="1">
    <source>
        <dbReference type="SAM" id="MobiDB-lite"/>
    </source>
</evidence>
<dbReference type="Proteomes" id="UP000295689">
    <property type="component" value="Unassembled WGS sequence"/>
</dbReference>
<evidence type="ECO:0000259" key="2">
    <source>
        <dbReference type="Pfam" id="PF21101"/>
    </source>
</evidence>
<sequence>MLIEGFLIKLKHSFLVFRTDRYSGKGGIEVSDSGKIKVSPVKMFILLILLIAVQPILGGCLKDSSVQLHSGTSHDVPNEKESTETSSAERKIFPVNPEKGEFNRAAGWVTNDTILYITEAADGSRLFTHQLSTGADKLIFKSEFPVVKAEVNSLRKQILIHSARSTHEAEITIIDYDGKILADQRIDSYELSFEWNKEGDGEVLVTAFNEDWSYKTYLLKINEDSLSKLDLPQPFAVWKSSDEILFLNWDQDSPDLQAPLIEQNLSNQKQSELLSSVHHIDSSKKVIMAVSANQENTEFAVYRFMTKDLETISSLKVFQLTTYSGWLTPYYDIMDSQGSFIYFRPVTGGEADLYGEEFTLSRFSFKEGKEVDLVTGLANEPLSCSVQGELCLYGHQFEEVIDLREKKIHSLVKSQEQLKGEK</sequence>
<comment type="caution">
    <text evidence="3">The sequence shown here is derived from an EMBL/GenBank/DDBJ whole genome shotgun (WGS) entry which is preliminary data.</text>
</comment>
<keyword evidence="4" id="KW-1185">Reference proteome</keyword>